<dbReference type="Gene3D" id="3.40.50.300">
    <property type="entry name" value="P-loop containing nucleotide triphosphate hydrolases"/>
    <property type="match status" value="1"/>
</dbReference>
<dbReference type="PANTHER" id="PTHR47691">
    <property type="entry name" value="REGULATOR-RELATED"/>
    <property type="match status" value="1"/>
</dbReference>
<evidence type="ECO:0000259" key="1">
    <source>
        <dbReference type="PROSITE" id="PS50043"/>
    </source>
</evidence>
<feature type="domain" description="HTH luxR-type" evidence="1">
    <location>
        <begin position="1"/>
        <end position="64"/>
    </location>
</feature>
<keyword evidence="3" id="KW-1185">Reference proteome</keyword>
<dbReference type="PRINTS" id="PR00038">
    <property type="entry name" value="HTHLUXR"/>
</dbReference>
<dbReference type="EMBL" id="JACSPM010000006">
    <property type="protein sequence ID" value="MBD8024808.1"/>
    <property type="molecule type" value="Genomic_DNA"/>
</dbReference>
<protein>
    <submittedName>
        <fullName evidence="2">AAA family ATPase</fullName>
    </submittedName>
</protein>
<sequence length="770" mass="82382">MLGPPLTPRESAVLAAVERRLTNPEIASELFISVRTVESHIASLRRKLGAESRADLVSAARELRDASVRVPANPFRGRGRDVAELEAAVRAGDLLTLVGPGGVGKTRLALEFAKAQDARTPVIVEFEHATPGDVVNRISRVLGLEASPHEDLLASVGIALAAQPYLLVLDNADHVGPATRSMIARLRPLAPGLKVLVTSQTPLGGDDEHVHLVPPLTADGVDAPASALLRDRLSAHGHAPAAQDDPFVDHIATRLDGLPLALELAASAARHLPLAELSARLDRDFAMLDRATPEGRHRSLETAFEWTWHLLDDEERDVLQRLAALPRTFDIDLAVAVSHEGAERIVLRLLDRSLLVPAFGDGGRWRLLAVMREFVLARTDPDVVRDVLRRHAEMVTIVSEGFIARARTDASKEAMGLSVMLCPEVNAALRWSLAERDPVAVRLSALLAVGVEQYGSDADSVEALSLGAHDDWLLERATPSQLLVLGNALAFFDIEVVSRLAERALAAADPADPHELRAAHQLAGLAAAYGSDPAAALPHLDTAERLAIEHDDPWDAAAARQFRGVALRSIAVQEGRRSDVADAVEAFEGAMRAYARAGDETHVNNVRFMMALTAAESGYDSERAARWAAECVAYSESTDNEHELAHGRLVQATLGLDESGELGELLVSFRHLGDLRCVHRVLMLRANRAADPRSRVAALREASAIATAAGDRARQIATVEGLVRAHRDAGDDGAVLAALDTLADLAGRSAAVAACPPGQLGAFLGESART</sequence>
<dbReference type="SUPFAM" id="SSF52540">
    <property type="entry name" value="P-loop containing nucleoside triphosphate hydrolases"/>
    <property type="match status" value="1"/>
</dbReference>
<organism evidence="2 3">
    <name type="scientific">Microbacterium gallinarum</name>
    <dbReference type="NCBI Taxonomy" id="2762209"/>
    <lineage>
        <taxon>Bacteria</taxon>
        <taxon>Bacillati</taxon>
        <taxon>Actinomycetota</taxon>
        <taxon>Actinomycetes</taxon>
        <taxon>Micrococcales</taxon>
        <taxon>Microbacteriaceae</taxon>
        <taxon>Microbacterium</taxon>
    </lineage>
</organism>
<comment type="caution">
    <text evidence="2">The sequence shown here is derived from an EMBL/GenBank/DDBJ whole genome shotgun (WGS) entry which is preliminary data.</text>
</comment>
<gene>
    <name evidence="2" type="ORF">H9622_14570</name>
</gene>
<dbReference type="Proteomes" id="UP000602532">
    <property type="component" value="Unassembled WGS sequence"/>
</dbReference>
<dbReference type="InterPro" id="IPR016032">
    <property type="entry name" value="Sig_transdc_resp-reg_C-effctor"/>
</dbReference>
<proteinExistence type="predicted"/>
<dbReference type="InterPro" id="IPR036388">
    <property type="entry name" value="WH-like_DNA-bd_sf"/>
</dbReference>
<dbReference type="InterPro" id="IPR000792">
    <property type="entry name" value="Tscrpt_reg_LuxR_C"/>
</dbReference>
<dbReference type="Pfam" id="PF13401">
    <property type="entry name" value="AAA_22"/>
    <property type="match status" value="1"/>
</dbReference>
<dbReference type="SUPFAM" id="SSF46894">
    <property type="entry name" value="C-terminal effector domain of the bipartite response regulators"/>
    <property type="match status" value="1"/>
</dbReference>
<accession>A0ABR8X6H0</accession>
<evidence type="ECO:0000313" key="3">
    <source>
        <dbReference type="Proteomes" id="UP000602532"/>
    </source>
</evidence>
<name>A0ABR8X6H0_9MICO</name>
<evidence type="ECO:0000313" key="2">
    <source>
        <dbReference type="EMBL" id="MBD8024808.1"/>
    </source>
</evidence>
<dbReference type="Pfam" id="PF00196">
    <property type="entry name" value="GerE"/>
    <property type="match status" value="1"/>
</dbReference>
<dbReference type="Gene3D" id="1.10.10.10">
    <property type="entry name" value="Winged helix-like DNA-binding domain superfamily/Winged helix DNA-binding domain"/>
    <property type="match status" value="1"/>
</dbReference>
<dbReference type="CDD" id="cd06170">
    <property type="entry name" value="LuxR_C_like"/>
    <property type="match status" value="1"/>
</dbReference>
<dbReference type="PANTHER" id="PTHR47691:SF3">
    <property type="entry name" value="HTH-TYPE TRANSCRIPTIONAL REGULATOR RV0890C-RELATED"/>
    <property type="match status" value="1"/>
</dbReference>
<dbReference type="SMART" id="SM00421">
    <property type="entry name" value="HTH_LUXR"/>
    <property type="match status" value="1"/>
</dbReference>
<dbReference type="RefSeq" id="WP_191767148.1">
    <property type="nucleotide sequence ID" value="NZ_JACSPM010000006.1"/>
</dbReference>
<dbReference type="InterPro" id="IPR049945">
    <property type="entry name" value="AAA_22"/>
</dbReference>
<reference evidence="2 3" key="1">
    <citation type="submission" date="2020-08" db="EMBL/GenBank/DDBJ databases">
        <title>A Genomic Blueprint of the Chicken Gut Microbiome.</title>
        <authorList>
            <person name="Gilroy R."/>
            <person name="Ravi A."/>
            <person name="Getino M."/>
            <person name="Pursley I."/>
            <person name="Horton D.L."/>
            <person name="Alikhan N.-F."/>
            <person name="Baker D."/>
            <person name="Gharbi K."/>
            <person name="Hall N."/>
            <person name="Watson M."/>
            <person name="Adriaenssens E.M."/>
            <person name="Foster-Nyarko E."/>
            <person name="Jarju S."/>
            <person name="Secka A."/>
            <person name="Antonio M."/>
            <person name="Oren A."/>
            <person name="Chaudhuri R."/>
            <person name="La Ragione R.M."/>
            <person name="Hildebrand F."/>
            <person name="Pallen M.J."/>
        </authorList>
    </citation>
    <scope>NUCLEOTIDE SEQUENCE [LARGE SCALE GENOMIC DNA]</scope>
    <source>
        <strain evidence="2 3">Sa1CUA4</strain>
    </source>
</reference>
<dbReference type="InterPro" id="IPR027417">
    <property type="entry name" value="P-loop_NTPase"/>
</dbReference>
<dbReference type="PRINTS" id="PR00364">
    <property type="entry name" value="DISEASERSIST"/>
</dbReference>
<dbReference type="PROSITE" id="PS50043">
    <property type="entry name" value="HTH_LUXR_2"/>
    <property type="match status" value="1"/>
</dbReference>